<dbReference type="GO" id="GO:0006895">
    <property type="term" value="P:Golgi to endosome transport"/>
    <property type="evidence" value="ECO:0007669"/>
    <property type="project" value="InterPro"/>
</dbReference>
<evidence type="ECO:0000256" key="7">
    <source>
        <dbReference type="SAM" id="MobiDB-lite"/>
    </source>
</evidence>
<evidence type="ECO:0000256" key="2">
    <source>
        <dbReference type="ARBA" id="ARBA00022448"/>
    </source>
</evidence>
<evidence type="ECO:0000256" key="6">
    <source>
        <dbReference type="ARBA" id="ARBA00046326"/>
    </source>
</evidence>
<reference evidence="12" key="2">
    <citation type="submission" date="2025-08" db="UniProtKB">
        <authorList>
            <consortium name="Ensembl"/>
        </authorList>
    </citation>
    <scope>IDENTIFICATION</scope>
</reference>
<keyword evidence="4" id="KW-0333">Golgi apparatus</keyword>
<comment type="similarity">
    <text evidence="6">Belongs to the DOP1 family.</text>
</comment>
<feature type="region of interest" description="Disordered" evidence="7">
    <location>
        <begin position="2050"/>
        <end position="2071"/>
    </location>
</feature>
<dbReference type="Pfam" id="PF24598">
    <property type="entry name" value="DOP1_C"/>
    <property type="match status" value="1"/>
</dbReference>
<evidence type="ECO:0000256" key="5">
    <source>
        <dbReference type="ARBA" id="ARBA00023136"/>
    </source>
</evidence>
<evidence type="ECO:0000259" key="11">
    <source>
        <dbReference type="Pfam" id="PF24601"/>
    </source>
</evidence>
<evidence type="ECO:0000313" key="12">
    <source>
        <dbReference type="Ensembl" id="ENSPANP00000049836.1"/>
    </source>
</evidence>
<evidence type="ECO:0000256" key="3">
    <source>
        <dbReference type="ARBA" id="ARBA00022927"/>
    </source>
</evidence>
<evidence type="ECO:0000259" key="10">
    <source>
        <dbReference type="Pfam" id="PF24598"/>
    </source>
</evidence>
<reference evidence="12" key="3">
    <citation type="submission" date="2025-09" db="UniProtKB">
        <authorList>
            <consortium name="Ensembl"/>
        </authorList>
    </citation>
    <scope>IDENTIFICATION</scope>
</reference>
<feature type="domain" description="DOP1-like C-terminal" evidence="10">
    <location>
        <begin position="1707"/>
        <end position="2051"/>
    </location>
</feature>
<evidence type="ECO:0000256" key="4">
    <source>
        <dbReference type="ARBA" id="ARBA00023034"/>
    </source>
</evidence>
<dbReference type="InterPro" id="IPR040314">
    <property type="entry name" value="DOP1"/>
</dbReference>
<dbReference type="InterPro" id="IPR056459">
    <property type="entry name" value="TPR_DOP1"/>
</dbReference>
<evidence type="ECO:0000256" key="1">
    <source>
        <dbReference type="ARBA" id="ARBA00004395"/>
    </source>
</evidence>
<protein>
    <submittedName>
        <fullName evidence="12">DOP1 leucine zipper like protein B</fullName>
    </submittedName>
</protein>
<dbReference type="GO" id="GO:0000139">
    <property type="term" value="C:Golgi membrane"/>
    <property type="evidence" value="ECO:0007669"/>
    <property type="project" value="UniProtKB-SubCell"/>
</dbReference>
<accession>A0A8I5NBG7</accession>
<dbReference type="GO" id="GO:0015031">
    <property type="term" value="P:protein transport"/>
    <property type="evidence" value="ECO:0007669"/>
    <property type="project" value="UniProtKB-KW"/>
</dbReference>
<name>A0A8I5NBG7_PAPAN</name>
<dbReference type="InterPro" id="IPR056458">
    <property type="entry name" value="TPR_DOP1_M"/>
</dbReference>
<gene>
    <name evidence="12" type="primary">DOP1B</name>
</gene>
<dbReference type="GO" id="GO:0005768">
    <property type="term" value="C:endosome"/>
    <property type="evidence" value="ECO:0007669"/>
    <property type="project" value="TreeGrafter"/>
</dbReference>
<feature type="compositionally biased region" description="Polar residues" evidence="7">
    <location>
        <begin position="1049"/>
        <end position="1078"/>
    </location>
</feature>
<feature type="domain" description="DOP1-like TPR" evidence="11">
    <location>
        <begin position="1159"/>
        <end position="1532"/>
    </location>
</feature>
<dbReference type="Ensembl" id="ENSPANT00000061211.1">
    <property type="protein sequence ID" value="ENSPANP00000049836.1"/>
    <property type="gene ID" value="ENSPANG00000008641.3"/>
</dbReference>
<comment type="subcellular location">
    <subcellularLocation>
        <location evidence="1">Golgi apparatus membrane</location>
        <topology evidence="1">Peripheral membrane protein</topology>
    </subcellularLocation>
</comment>
<feature type="domain" description="DOP1 N-terminal" evidence="8">
    <location>
        <begin position="12"/>
        <end position="304"/>
    </location>
</feature>
<dbReference type="Pfam" id="PF04118">
    <property type="entry name" value="Dopey_N"/>
    <property type="match status" value="1"/>
</dbReference>
<evidence type="ECO:0000259" key="9">
    <source>
        <dbReference type="Pfam" id="PF24597"/>
    </source>
</evidence>
<keyword evidence="13" id="KW-1185">Reference proteome</keyword>
<dbReference type="Pfam" id="PF24601">
    <property type="entry name" value="TPR_DOP1"/>
    <property type="match status" value="1"/>
</dbReference>
<dbReference type="GeneTree" id="ENSGT00390000016421"/>
<dbReference type="PANTHER" id="PTHR14042">
    <property type="entry name" value="DOPEY-RELATED"/>
    <property type="match status" value="1"/>
</dbReference>
<dbReference type="InterPro" id="IPR007249">
    <property type="entry name" value="DOP1_N"/>
</dbReference>
<reference evidence="12 13" key="1">
    <citation type="submission" date="2012-03" db="EMBL/GenBank/DDBJ databases">
        <title>Whole Genome Assembly of Papio anubis.</title>
        <authorList>
            <person name="Liu Y.L."/>
            <person name="Abraham K.A."/>
            <person name="Akbar H.A."/>
            <person name="Ali S.A."/>
            <person name="Anosike U.A."/>
            <person name="Aqrawi P.A."/>
            <person name="Arias F.A."/>
            <person name="Attaway T.A."/>
            <person name="Awwad R.A."/>
            <person name="Babu C.B."/>
            <person name="Bandaranaike D.B."/>
            <person name="Battles P.B."/>
            <person name="Bell A.B."/>
            <person name="Beltran B.B."/>
            <person name="Berhane-Mersha D.B."/>
            <person name="Bess C.B."/>
            <person name="Bickham C.B."/>
            <person name="Bolden T.B."/>
            <person name="Carter K.C."/>
            <person name="Chau D.C."/>
            <person name="Chavez A.C."/>
            <person name="Clerc-Blankenburg K.C."/>
            <person name="Coyle M.C."/>
            <person name="Dao M.D."/>
            <person name="Davila M.L.D."/>
            <person name="Davy-Carroll L.D."/>
            <person name="Denson S.D."/>
            <person name="Dinh H.D."/>
            <person name="Fernandez S.F."/>
            <person name="Fernando P.F."/>
            <person name="Forbes L.F."/>
            <person name="Francis C.F."/>
            <person name="Francisco L.F."/>
            <person name="Fu Q.F."/>
            <person name="Garcia-Iii R.G."/>
            <person name="Garrett T.G."/>
            <person name="Gross S.G."/>
            <person name="Gubbala S.G."/>
            <person name="Hirani K.H."/>
            <person name="Hogues M.H."/>
            <person name="Hollins B.H."/>
            <person name="Jackson L.J."/>
            <person name="Javaid M.J."/>
            <person name="Jhangiani S.J."/>
            <person name="Johnson A.J."/>
            <person name="Johnson B.J."/>
            <person name="Jones J.J."/>
            <person name="Joshi V.J."/>
            <person name="Kalu J.K."/>
            <person name="Khan N.K."/>
            <person name="Korchina V.K."/>
            <person name="Kovar C.K."/>
            <person name="Lago L.L."/>
            <person name="Lara F.L."/>
            <person name="Le T.-K.L."/>
            <person name="Lee S.L."/>
            <person name="Legall-Iii F.L."/>
            <person name="Lemon S.L."/>
            <person name="Liu J.L."/>
            <person name="Liu Y.-S.L."/>
            <person name="Liyanage D.L."/>
            <person name="Lopez J.L."/>
            <person name="Lorensuhewa L.L."/>
            <person name="Mata R.M."/>
            <person name="Mathew T.M."/>
            <person name="Mercado C.M."/>
            <person name="Mercado I.M."/>
            <person name="Morales K.M."/>
            <person name="Morgan M.M."/>
            <person name="Munidasa M.M."/>
            <person name="Ngo D.N."/>
            <person name="Nguyen L.N."/>
            <person name="Nguyen T.N."/>
            <person name="Nguyen N.N."/>
            <person name="Obregon M.O."/>
            <person name="Okwuonu G.O."/>
            <person name="Ongeri F.O."/>
            <person name="Onwere C.O."/>
            <person name="Osifeso I.O."/>
            <person name="Parra A.P."/>
            <person name="Patil S.P."/>
            <person name="Perez A.P."/>
            <person name="Perez Y.P."/>
            <person name="Pham C.P."/>
            <person name="Pu L.-L.P."/>
            <person name="Puazo M.P."/>
            <person name="Quiroz J.Q."/>
            <person name="Rouhana J.R."/>
            <person name="Ruiz M.R."/>
            <person name="Ruiz S.-J.R."/>
            <person name="Saada N.S."/>
            <person name="Santibanez J.S."/>
            <person name="Scheel M.S."/>
            <person name="Schneider B.S."/>
            <person name="Simmons D.S."/>
            <person name="Sisson I.S."/>
            <person name="Tang L.-Y.T."/>
            <person name="Thornton R.T."/>
            <person name="Tisius J.T."/>
            <person name="Toledanes G.T."/>
            <person name="Trejos Z.T."/>
            <person name="Usmani K.U."/>
            <person name="Varghese R.V."/>
            <person name="Vattathil S.V."/>
            <person name="Vee V.V."/>
            <person name="Walker D.W."/>
            <person name="Weissenberger G.W."/>
            <person name="White C.W."/>
            <person name="Williams A.W."/>
            <person name="Woodworth J.W."/>
            <person name="Wright R.W."/>
            <person name="Zhu Y.Z."/>
            <person name="Han Y.H."/>
            <person name="Newsham I.N."/>
            <person name="Nazareth L.N."/>
            <person name="Worley K.W."/>
            <person name="Muzny D.M."/>
            <person name="Rogers J.R."/>
            <person name="Gibbs R.G."/>
        </authorList>
    </citation>
    <scope>NUCLEOTIDE SEQUENCE [LARGE SCALE GENOMIC DNA]</scope>
</reference>
<keyword evidence="5" id="KW-0472">Membrane</keyword>
<keyword evidence="2" id="KW-0813">Transport</keyword>
<feature type="compositionally biased region" description="Basic and acidic residues" evidence="7">
    <location>
        <begin position="588"/>
        <end position="602"/>
    </location>
</feature>
<feature type="compositionally biased region" description="Basic and acidic residues" evidence="7">
    <location>
        <begin position="1033"/>
        <end position="1048"/>
    </location>
</feature>
<dbReference type="Proteomes" id="UP000028761">
    <property type="component" value="Chromosome 4"/>
</dbReference>
<dbReference type="InterPro" id="IPR056457">
    <property type="entry name" value="DOP1_C"/>
</dbReference>
<dbReference type="Pfam" id="PF24597">
    <property type="entry name" value="TPR_DOP1_M"/>
    <property type="match status" value="1"/>
</dbReference>
<keyword evidence="3" id="KW-0653">Protein transport</keyword>
<feature type="region of interest" description="Disordered" evidence="7">
    <location>
        <begin position="1033"/>
        <end position="1081"/>
    </location>
</feature>
<organism evidence="12 13">
    <name type="scientific">Papio anubis</name>
    <name type="common">Olive baboon</name>
    <dbReference type="NCBI Taxonomy" id="9555"/>
    <lineage>
        <taxon>Eukaryota</taxon>
        <taxon>Metazoa</taxon>
        <taxon>Chordata</taxon>
        <taxon>Craniata</taxon>
        <taxon>Vertebrata</taxon>
        <taxon>Euteleostomi</taxon>
        <taxon>Mammalia</taxon>
        <taxon>Eutheria</taxon>
        <taxon>Euarchontoglires</taxon>
        <taxon>Primates</taxon>
        <taxon>Haplorrhini</taxon>
        <taxon>Catarrhini</taxon>
        <taxon>Cercopithecidae</taxon>
        <taxon>Cercopithecinae</taxon>
        <taxon>Papio</taxon>
    </lineage>
</organism>
<evidence type="ECO:0000313" key="13">
    <source>
        <dbReference type="Proteomes" id="UP000028761"/>
    </source>
</evidence>
<dbReference type="PANTHER" id="PTHR14042:SF23">
    <property type="entry name" value="PROTEIN DOPEY-2"/>
    <property type="match status" value="1"/>
</dbReference>
<dbReference type="GO" id="GO:0005802">
    <property type="term" value="C:trans-Golgi network"/>
    <property type="evidence" value="ECO:0007669"/>
    <property type="project" value="TreeGrafter"/>
</dbReference>
<feature type="domain" description="DOP1-like middle TPR" evidence="9">
    <location>
        <begin position="327"/>
        <end position="397"/>
    </location>
</feature>
<feature type="compositionally biased region" description="Polar residues" evidence="7">
    <location>
        <begin position="2054"/>
        <end position="2063"/>
    </location>
</feature>
<feature type="region of interest" description="Disordered" evidence="7">
    <location>
        <begin position="586"/>
        <end position="623"/>
    </location>
</feature>
<dbReference type="GO" id="GO:0005829">
    <property type="term" value="C:cytosol"/>
    <property type="evidence" value="ECO:0007669"/>
    <property type="project" value="GOC"/>
</dbReference>
<sequence>MDPEEQELLNDYRYRSYSSVIEKALRNFESSSEWADLISSLGKLNKALQSNLRYSLLPRRLLISKRLAQCLHPALPSGVHLKALETYEIIFKIVGTKWLAKDLFLYSCGLFPLLAHAAVSVRPVLLTLYEKYFLPLQKLLLPSLQAFIVGLLPGLEEGSEISDRTDALLLRLSLVVGKEVFYTALWGSVLASPSIRLPASVFVVNHISRDAPGQEQKYMLGTDHQLTVKSLCASLLDSNVLVQRNNLEIVLFFFPFYTCLDSNERAIPLLRSDIVRILSAATQTLLRRDMSLNRRLYAWLLGSDIKGNTVVPESEISNSYEDQSSYFFEKYSKDLLVEGLAEILHQKFIDADVEERHHAYLKPFRVLISLLDKPEIGPQVVGNLFLEVIRAFYSYCRDALGSDLKLSYTQSGNSLISAIKENRNASEIVKTVNLLITSLSTDFLWDYMTRCFEECFRPVKQHYSVRNSVSPPPTVSELCTLLVFLLDVIPLSPVKGENNKIILETKAVIPGDEDASFPPLKSEDSGIGLSASSPELSEHLRVPRVSLERDDVWKKGGSMQRTFLCIQELIANFASKNIFGVQLTASGEESKSEEPAGKRDRGGTQSLATEDCSRKNSWEPKPITVPQFKQMLSDLFMARGSPFKTKNSESPSSSPSSPARKSGREWDVEQVVIDLRGSREECREAFAAACHLLLDCATFPVYLSEEETEQLCATLFQLPGAGDSSFPSWLKSLMTICCCVTDCYLQNVAISTLLEVINHSQSLALVIEDKMKRYKSSGHNPFFGKLQMVTVPPIAPGILKVIAEKTDFYQRVARVLWNQLNKETREHHVTCVELFYRLHCLAPTANICEDIICHALLDPDKGTRLEALFRFSVIWHLTREIQGSRVTSHNRSFDRSLFVVLDSLACTDGAISAAAQGWLVRALSLGDVARILEPVLLLLLQPKTQRTSIHCLKQENSADDWHRWFNRKKTSFREASAGPEPQESGSEEHLPLSQFTTVDREAIWAEVEKEPEKYPPQGELSEEELPYYVELPDRTAHGAPDSSEHTESADTSSGHTDSENTSSFSSPSHDPQELSNEENCCAPIPMGGRAYPKRSALLAAFQSESFKAGAKLSLVRVDSDKTQASESFSSDEEADLELQALTTSRLLKQQRERQEAVEALFKHILLYLQPYDSRRVLYAFSVLEAVLKTNPKEFIEAVSRTSMDTSSTAHLNLISNLLARHQEALIGQSFYGKLQTQAPNVCPHSLLLELLTYLCLSFLRSYYPCYLKVTHRDILGNRDVQVKSVEVLIRIMTQLVSVAKSSEGKNVEFIHSLLQRCKVQEFVLLSLSASMYTSQKRYGLATAHHGRALPEDSLFEESLINLGQDQIWSEHPLQIELLKLLQVLIVLEHHLGRAHEEGENQPDLSREWQRALNFQQAISALQYVQPHPLTSQGLLVSAVVRGLQPAYGYGMHPAWVSLVTHSLPYFGKSLGWTVTPFVVQICKNLDDLVKQYESESVKLSVSTTSKRENISPDYPLTLLEGLTTISHFCLLEQANQNKKTMATGDPANLRNARNAILEELPRTVNTMALLWNVLRKEETQKRPVDLLGATKGSSSVYFKTTKTIRQKILDFLNPLTAHLGVQLTAAVAAVWSRKKAQRHSKMKIIPAASASQLTLVDLVCALSTLQTDTLLHLVKEVVKRPPQVKGGDEKSPLVDIPVLQFCYAFLQRLPVPALQENFSSLLGVLKESVQLNLAPPGYFLLLSMLNDFVTRTPNLENKKDLKDLQEITQKILEAVGNIAGSSLEQTSWLSRNLEVKAQPQASLEESDAEEDLYDAAATSAMVSSSAPSVYSVQALSLLAEVLASLLDMVYRSDEKEKAVPLISRLLYYVFPYLRNHSAYNAPSFRAGAQLLSSLSGYAYTKRAWRKEVLELFLDPAFFQMDTSCVHWKSIIDHLLTHEKTMFKDLMNMQSSSLKLFSSFEQKAMLLKRQAFAVFSGELDQYHLYLPLIQERLTDNLRVGQTSTVAAQMFLFFRVLLLRISPQHLTSLWPIMVSELIQTFTQLEEDLKDEDESLRSNNKVNRTKGSVPDANGHSLGEIPQSELILYFSACKFLDTALSFPPDKMPLFQIYRWAFIPEVDTEDPAFLSDIEENHQECKPHTVKILELLKLKFGEISSSDEITMKTEFPLLRQHSVSSIRQLMPFFMTLNCAFKTQRQLPADTPGAPFLDFPVTDSSRVLKQLEECIEYDFLEHPEC</sequence>
<feature type="compositionally biased region" description="Low complexity" evidence="7">
    <location>
        <begin position="648"/>
        <end position="658"/>
    </location>
</feature>
<feature type="region of interest" description="Disordered" evidence="7">
    <location>
        <begin position="973"/>
        <end position="993"/>
    </location>
</feature>
<proteinExistence type="inferred from homology"/>
<feature type="region of interest" description="Disordered" evidence="7">
    <location>
        <begin position="643"/>
        <end position="665"/>
    </location>
</feature>
<evidence type="ECO:0000259" key="8">
    <source>
        <dbReference type="Pfam" id="PF04118"/>
    </source>
</evidence>